<dbReference type="Proteomes" id="UP000019276">
    <property type="component" value="Unassembled WGS sequence"/>
</dbReference>
<reference evidence="5 6" key="1">
    <citation type="journal article" date="2014" name="Genome Announc.">
        <title>Draft Genome Sequence of the Agar-Degrading Bacterium Catenovulum sp. Strain DS-2, Isolated from Intestines of Haliotis diversicolor.</title>
        <authorList>
            <person name="Shan D."/>
            <person name="Li X."/>
            <person name="Gu Z."/>
            <person name="Wei G."/>
            <person name="Gao Z."/>
            <person name="Shao Z."/>
        </authorList>
    </citation>
    <scope>NUCLEOTIDE SEQUENCE [LARGE SCALE GENOMIC DNA]</scope>
    <source>
        <strain evidence="5 6">DS-2</strain>
    </source>
</reference>
<dbReference type="STRING" id="1328313.DS2_10707"/>
<dbReference type="Pfam" id="PF07478">
    <property type="entry name" value="Dala_Dala_lig_C"/>
    <property type="match status" value="1"/>
</dbReference>
<protein>
    <submittedName>
        <fullName evidence="5">Glutathione synthase</fullName>
    </submittedName>
</protein>
<dbReference type="AlphaFoldDB" id="W7QDC0"/>
<dbReference type="PANTHER" id="PTHR21621:SF0">
    <property type="entry name" value="BETA-CITRYLGLUTAMATE SYNTHASE B-RELATED"/>
    <property type="match status" value="1"/>
</dbReference>
<evidence type="ECO:0000256" key="3">
    <source>
        <dbReference type="PROSITE-ProRule" id="PRU00409"/>
    </source>
</evidence>
<dbReference type="GO" id="GO:0009432">
    <property type="term" value="P:SOS response"/>
    <property type="evidence" value="ECO:0007669"/>
    <property type="project" value="TreeGrafter"/>
</dbReference>
<dbReference type="Gene3D" id="3.30.1490.20">
    <property type="entry name" value="ATP-grasp fold, A domain"/>
    <property type="match status" value="1"/>
</dbReference>
<gene>
    <name evidence="5" type="ORF">DS2_10707</name>
</gene>
<dbReference type="PROSITE" id="PS50975">
    <property type="entry name" value="ATP_GRASP"/>
    <property type="match status" value="1"/>
</dbReference>
<dbReference type="Gene3D" id="3.30.470.20">
    <property type="entry name" value="ATP-grasp fold, B domain"/>
    <property type="match status" value="1"/>
</dbReference>
<evidence type="ECO:0000313" key="5">
    <source>
        <dbReference type="EMBL" id="EWH09911.1"/>
    </source>
</evidence>
<name>W7QDC0_9ALTE</name>
<keyword evidence="3" id="KW-0547">Nucleotide-binding</keyword>
<dbReference type="RefSeq" id="WP_035014761.1">
    <property type="nucleotide sequence ID" value="NZ_ARZY01000018.1"/>
</dbReference>
<dbReference type="InterPro" id="IPR011761">
    <property type="entry name" value="ATP-grasp"/>
</dbReference>
<dbReference type="PANTHER" id="PTHR21621">
    <property type="entry name" value="RIBOSOMAL PROTEIN S6 MODIFICATION PROTEIN"/>
    <property type="match status" value="1"/>
</dbReference>
<comment type="caution">
    <text evidence="5">The sequence shown here is derived from an EMBL/GenBank/DDBJ whole genome shotgun (WGS) entry which is preliminary data.</text>
</comment>
<evidence type="ECO:0000256" key="1">
    <source>
        <dbReference type="ARBA" id="ARBA00022598"/>
    </source>
</evidence>
<accession>W7QDC0</accession>
<keyword evidence="1" id="KW-0436">Ligase</keyword>
<organism evidence="5 6">
    <name type="scientific">Catenovulum agarivorans DS-2</name>
    <dbReference type="NCBI Taxonomy" id="1328313"/>
    <lineage>
        <taxon>Bacteria</taxon>
        <taxon>Pseudomonadati</taxon>
        <taxon>Pseudomonadota</taxon>
        <taxon>Gammaproteobacteria</taxon>
        <taxon>Alteromonadales</taxon>
        <taxon>Alteromonadaceae</taxon>
        <taxon>Catenovulum</taxon>
    </lineage>
</organism>
<evidence type="ECO:0000259" key="4">
    <source>
        <dbReference type="PROSITE" id="PS50975"/>
    </source>
</evidence>
<keyword evidence="6" id="KW-1185">Reference proteome</keyword>
<proteinExistence type="predicted"/>
<dbReference type="GO" id="GO:0018169">
    <property type="term" value="F:ribosomal S6-glutamic acid ligase activity"/>
    <property type="evidence" value="ECO:0007669"/>
    <property type="project" value="TreeGrafter"/>
</dbReference>
<dbReference type="GO" id="GO:0008716">
    <property type="term" value="F:D-alanine-D-alanine ligase activity"/>
    <property type="evidence" value="ECO:0007669"/>
    <property type="project" value="InterPro"/>
</dbReference>
<dbReference type="Pfam" id="PF14401">
    <property type="entry name" value="RLAN"/>
    <property type="match status" value="1"/>
</dbReference>
<dbReference type="EMBL" id="ARZY01000018">
    <property type="protein sequence ID" value="EWH09911.1"/>
    <property type="molecule type" value="Genomic_DNA"/>
</dbReference>
<evidence type="ECO:0000313" key="6">
    <source>
        <dbReference type="Proteomes" id="UP000019276"/>
    </source>
</evidence>
<dbReference type="InterPro" id="IPR025839">
    <property type="entry name" value="RLAN_dom"/>
</dbReference>
<dbReference type="GO" id="GO:0005737">
    <property type="term" value="C:cytoplasm"/>
    <property type="evidence" value="ECO:0007669"/>
    <property type="project" value="TreeGrafter"/>
</dbReference>
<dbReference type="SUPFAM" id="SSF56059">
    <property type="entry name" value="Glutathione synthetase ATP-binding domain-like"/>
    <property type="match status" value="1"/>
</dbReference>
<evidence type="ECO:0000256" key="2">
    <source>
        <dbReference type="ARBA" id="ARBA00023211"/>
    </source>
</evidence>
<dbReference type="InterPro" id="IPR013815">
    <property type="entry name" value="ATP_grasp_subdomain_1"/>
</dbReference>
<keyword evidence="3" id="KW-0067">ATP-binding</keyword>
<sequence>MISSFVVADQPISFDAQAHEDFVLTFEQYLADHPRKDLRKVKIINLCDIEQYLSKGYYCSLLAEARGHKVLPSVNTINDLRNEALYKPQLSDTVLPSVAKKVRSLHPEQFTLYIYFGTPDFEGFEALAKKLFSQFPAPILALDIDTASWKINSISCQSYNKLNEQQYAKFADALLSFNHRLWQPKKPKKQHRWEMAILVDENEQLPPSDKVALNKMVKAAAKVGIKAEFIGEQDYARLNEYDALFIRVTTAIDHYTYKFARKAELEGLVVIDDPTSILRCCNKVFLQDAFTYNKVPALKTWSVSSSNDEDLDNIESNFDYPIVLKVPESAFSRGVYKVKNRDELKLRLDELLQQSALVLVQTYLYTDFDWRIGILNNKPLYACKYYMVGGHWQIYKHENATADSGGFETLPTFEVPRVVLDAAIKASKVIGNGLYGVDVKQHGNQAYVIEINDNPSLDWEVEDLYLGDELYMMIMSEMARRLENRGR</sequence>
<keyword evidence="2" id="KW-0464">Manganese</keyword>
<dbReference type="GO" id="GO:0046872">
    <property type="term" value="F:metal ion binding"/>
    <property type="evidence" value="ECO:0007669"/>
    <property type="project" value="InterPro"/>
</dbReference>
<dbReference type="InterPro" id="IPR011095">
    <property type="entry name" value="Dala_Dala_lig_C"/>
</dbReference>
<feature type="domain" description="ATP-grasp" evidence="4">
    <location>
        <begin position="287"/>
        <end position="479"/>
    </location>
</feature>
<dbReference type="eggNOG" id="COG0189">
    <property type="taxonomic scope" value="Bacteria"/>
</dbReference>
<dbReference type="GO" id="GO:0005524">
    <property type="term" value="F:ATP binding"/>
    <property type="evidence" value="ECO:0007669"/>
    <property type="project" value="UniProtKB-UniRule"/>
</dbReference>